<feature type="domain" description="Calcineurin-like phosphoesterase" evidence="2">
    <location>
        <begin position="53"/>
        <end position="126"/>
    </location>
</feature>
<evidence type="ECO:0000313" key="3">
    <source>
        <dbReference type="EMBL" id="KAG0253236.1"/>
    </source>
</evidence>
<gene>
    <name evidence="3" type="ORF">BG011_006478</name>
</gene>
<dbReference type="SUPFAM" id="SSF56300">
    <property type="entry name" value="Metallo-dependent phosphatases"/>
    <property type="match status" value="1"/>
</dbReference>
<dbReference type="InterPro" id="IPR004843">
    <property type="entry name" value="Calcineurin-like_PHP"/>
</dbReference>
<feature type="region of interest" description="Disordered" evidence="1">
    <location>
        <begin position="140"/>
        <end position="175"/>
    </location>
</feature>
<dbReference type="InterPro" id="IPR050126">
    <property type="entry name" value="Ap4A_hydrolase"/>
</dbReference>
<proteinExistence type="predicted"/>
<evidence type="ECO:0000313" key="4">
    <source>
        <dbReference type="Proteomes" id="UP000726737"/>
    </source>
</evidence>
<dbReference type="Gene3D" id="3.60.21.10">
    <property type="match status" value="1"/>
</dbReference>
<accession>A0A9P6PUX1</accession>
<comment type="caution">
    <text evidence="3">The sequence shown here is derived from an EMBL/GenBank/DDBJ whole genome shotgun (WGS) entry which is preliminary data.</text>
</comment>
<sequence>MFYNPWSKESSDFKDPETPPDSLPSDPFAQYIYHEELDISQYPSLARGKKPRRTIVVGDIHGHLQGFNDFLHQVRHDPAKDILVLAGDLVAKGPQTLAVIDRAIELNARCVRGNHDDKVIRWRGFLDSLSLQERNALDLQQGNLDDDEVHDEVHEDDDEEEEEDENADLDEDLRAKVPSDLHRNSEHYRIARAMTQSQYDYIRSCPLILTLPRALSVHHIPVHVVHAGIDPRRDILHQRPWVLFNVRNLLKDGTPSRKKKKGQGWARAFNRLHTKRSPKMQDFLVLYGHDAGRSLNVRTWSIGIDTGCVYGRKLTGYMVETGQLYSVDCTRNQRK</sequence>
<dbReference type="OrthoDB" id="10267127at2759"/>
<dbReference type="Proteomes" id="UP000726737">
    <property type="component" value="Unassembled WGS sequence"/>
</dbReference>
<evidence type="ECO:0000259" key="2">
    <source>
        <dbReference type="Pfam" id="PF00149"/>
    </source>
</evidence>
<dbReference type="PANTHER" id="PTHR42850:SF4">
    <property type="entry name" value="ZINC-DEPENDENT ENDOPOLYPHOSPHATASE"/>
    <property type="match status" value="1"/>
</dbReference>
<evidence type="ECO:0000256" key="1">
    <source>
        <dbReference type="SAM" id="MobiDB-lite"/>
    </source>
</evidence>
<reference evidence="3" key="1">
    <citation type="journal article" date="2020" name="Fungal Divers.">
        <title>Resolving the Mortierellaceae phylogeny through synthesis of multi-gene phylogenetics and phylogenomics.</title>
        <authorList>
            <person name="Vandepol N."/>
            <person name="Liber J."/>
            <person name="Desiro A."/>
            <person name="Na H."/>
            <person name="Kennedy M."/>
            <person name="Barry K."/>
            <person name="Grigoriev I.V."/>
            <person name="Miller A.N."/>
            <person name="O'Donnell K."/>
            <person name="Stajich J.E."/>
            <person name="Bonito G."/>
        </authorList>
    </citation>
    <scope>NUCLEOTIDE SEQUENCE</scope>
    <source>
        <strain evidence="3">KOD948</strain>
    </source>
</reference>
<keyword evidence="4" id="KW-1185">Reference proteome</keyword>
<protein>
    <recommendedName>
        <fullName evidence="2">Calcineurin-like phosphoesterase domain-containing protein</fullName>
    </recommendedName>
</protein>
<dbReference type="GO" id="GO:0006798">
    <property type="term" value="P:polyphosphate catabolic process"/>
    <property type="evidence" value="ECO:0007669"/>
    <property type="project" value="TreeGrafter"/>
</dbReference>
<dbReference type="Pfam" id="PF00149">
    <property type="entry name" value="Metallophos"/>
    <property type="match status" value="1"/>
</dbReference>
<organism evidence="3 4">
    <name type="scientific">Mortierella polycephala</name>
    <dbReference type="NCBI Taxonomy" id="41804"/>
    <lineage>
        <taxon>Eukaryota</taxon>
        <taxon>Fungi</taxon>
        <taxon>Fungi incertae sedis</taxon>
        <taxon>Mucoromycota</taxon>
        <taxon>Mortierellomycotina</taxon>
        <taxon>Mortierellomycetes</taxon>
        <taxon>Mortierellales</taxon>
        <taxon>Mortierellaceae</taxon>
        <taxon>Mortierella</taxon>
    </lineage>
</organism>
<dbReference type="GO" id="GO:0016791">
    <property type="term" value="F:phosphatase activity"/>
    <property type="evidence" value="ECO:0007669"/>
    <property type="project" value="TreeGrafter"/>
</dbReference>
<name>A0A9P6PUX1_9FUNG</name>
<feature type="compositionally biased region" description="Acidic residues" evidence="1">
    <location>
        <begin position="144"/>
        <end position="171"/>
    </location>
</feature>
<dbReference type="GO" id="GO:0005737">
    <property type="term" value="C:cytoplasm"/>
    <property type="evidence" value="ECO:0007669"/>
    <property type="project" value="TreeGrafter"/>
</dbReference>
<dbReference type="AlphaFoldDB" id="A0A9P6PUX1"/>
<dbReference type="GO" id="GO:0000298">
    <property type="term" value="F:endopolyphosphatase activity"/>
    <property type="evidence" value="ECO:0007669"/>
    <property type="project" value="TreeGrafter"/>
</dbReference>
<dbReference type="EMBL" id="JAAAJA010000470">
    <property type="protein sequence ID" value="KAG0253236.1"/>
    <property type="molecule type" value="Genomic_DNA"/>
</dbReference>
<dbReference type="PANTHER" id="PTHR42850">
    <property type="entry name" value="METALLOPHOSPHOESTERASE"/>
    <property type="match status" value="1"/>
</dbReference>
<feature type="region of interest" description="Disordered" evidence="1">
    <location>
        <begin position="1"/>
        <end position="25"/>
    </location>
</feature>
<dbReference type="InterPro" id="IPR029052">
    <property type="entry name" value="Metallo-depent_PP-like"/>
</dbReference>